<dbReference type="OrthoDB" id="6095109at2759"/>
<keyword evidence="2" id="KW-1185">Reference proteome</keyword>
<dbReference type="Gene3D" id="2.40.10.500">
    <property type="match status" value="1"/>
</dbReference>
<name>A0A6J8BT83_MYTCO</name>
<dbReference type="AlphaFoldDB" id="A0A6J8BT83"/>
<dbReference type="InterPro" id="IPR051200">
    <property type="entry name" value="Host-pathogen_enzymatic-act"/>
</dbReference>
<dbReference type="Proteomes" id="UP000507470">
    <property type="component" value="Unassembled WGS sequence"/>
</dbReference>
<organism evidence="1 2">
    <name type="scientific">Mytilus coruscus</name>
    <name type="common">Sea mussel</name>
    <dbReference type="NCBI Taxonomy" id="42192"/>
    <lineage>
        <taxon>Eukaryota</taxon>
        <taxon>Metazoa</taxon>
        <taxon>Spiralia</taxon>
        <taxon>Lophotrochozoa</taxon>
        <taxon>Mollusca</taxon>
        <taxon>Bivalvia</taxon>
        <taxon>Autobranchia</taxon>
        <taxon>Pteriomorphia</taxon>
        <taxon>Mytilida</taxon>
        <taxon>Mytiloidea</taxon>
        <taxon>Mytilidae</taxon>
        <taxon>Mytilinae</taxon>
        <taxon>Mytilus</taxon>
    </lineage>
</organism>
<gene>
    <name evidence="1" type="ORF">MCOR_21564</name>
</gene>
<protein>
    <submittedName>
        <fullName evidence="1">Uncharacterized protein</fullName>
    </submittedName>
</protein>
<sequence>MVFSSDIYNNYTVIVLDVDGSLNFEVKLPSTPFDIAYITEDNTLAVSSGSFSSQCITIIDMQNQKVKKTISLNGYIYGITYNGSELVYSGYYQGIRMINHNDNIISLIVGDALPAFCYVTTFGDKLYHTNPKKNNVTCFNLQGKLQWTFQNERVLQKPGGVSVDNSGNVYVVGRKSNNVIMISTDGQRHRELLSGKEGLSEPWSIHFSKERNMLIVANKRTGSAFLYSVN</sequence>
<dbReference type="EMBL" id="CACVKT020003839">
    <property type="protein sequence ID" value="CAC5386084.1"/>
    <property type="molecule type" value="Genomic_DNA"/>
</dbReference>
<dbReference type="Gene3D" id="2.130.10.10">
    <property type="entry name" value="YVTN repeat-like/Quinoprotein amine dehydrogenase"/>
    <property type="match status" value="1"/>
</dbReference>
<evidence type="ECO:0000313" key="1">
    <source>
        <dbReference type="EMBL" id="CAC5386084.1"/>
    </source>
</evidence>
<dbReference type="InterPro" id="IPR015943">
    <property type="entry name" value="WD40/YVTN_repeat-like_dom_sf"/>
</dbReference>
<dbReference type="SUPFAM" id="SSF101898">
    <property type="entry name" value="NHL repeat"/>
    <property type="match status" value="1"/>
</dbReference>
<accession>A0A6J8BT83</accession>
<evidence type="ECO:0000313" key="2">
    <source>
        <dbReference type="Proteomes" id="UP000507470"/>
    </source>
</evidence>
<reference evidence="1 2" key="1">
    <citation type="submission" date="2020-06" db="EMBL/GenBank/DDBJ databases">
        <authorList>
            <person name="Li R."/>
            <person name="Bekaert M."/>
        </authorList>
    </citation>
    <scope>NUCLEOTIDE SEQUENCE [LARGE SCALE GENOMIC DNA]</scope>
    <source>
        <strain evidence="2">wild</strain>
    </source>
</reference>
<dbReference type="PANTHER" id="PTHR47197">
    <property type="entry name" value="PROTEIN NIRF"/>
    <property type="match status" value="1"/>
</dbReference>
<proteinExistence type="predicted"/>
<dbReference type="PANTHER" id="PTHR47197:SF3">
    <property type="entry name" value="DIHYDRO-HEME D1 DEHYDROGENASE"/>
    <property type="match status" value="1"/>
</dbReference>